<dbReference type="RefSeq" id="XP_009155181.1">
    <property type="nucleotide sequence ID" value="XM_009156933.1"/>
</dbReference>
<keyword evidence="2" id="KW-1185">Reference proteome</keyword>
<evidence type="ECO:0000313" key="2">
    <source>
        <dbReference type="Proteomes" id="UP000007304"/>
    </source>
</evidence>
<dbReference type="AlphaFoldDB" id="H6BRD9"/>
<evidence type="ECO:0000313" key="1">
    <source>
        <dbReference type="EMBL" id="EHY54720.1"/>
    </source>
</evidence>
<name>H6BRD9_EXODN</name>
<dbReference type="Proteomes" id="UP000007304">
    <property type="component" value="Unassembled WGS sequence"/>
</dbReference>
<dbReference type="GeneID" id="20307524"/>
<sequence>MGSHLLARIVGIPASSSATHTSLDRDVQLSNNRSSTVGFLARFLILRSAIRLPCTSIVLGPLSAFFGDIILHACTAQSLSEIHERDPHACTTCVSKSLFRCGVSV</sequence>
<dbReference type="InParanoid" id="H6BRD9"/>
<proteinExistence type="predicted"/>
<dbReference type="HOGENOM" id="CLU_2236589_0_0_1"/>
<dbReference type="EMBL" id="JH226131">
    <property type="protein sequence ID" value="EHY54720.1"/>
    <property type="molecule type" value="Genomic_DNA"/>
</dbReference>
<accession>H6BRD9</accession>
<protein>
    <submittedName>
        <fullName evidence="1">Uncharacterized protein</fullName>
    </submittedName>
</protein>
<gene>
    <name evidence="1" type="ORF">HMPREF1120_02885</name>
</gene>
<dbReference type="VEuPathDB" id="FungiDB:HMPREF1120_02885"/>
<reference evidence="1" key="1">
    <citation type="submission" date="2011-07" db="EMBL/GenBank/DDBJ databases">
        <title>The Genome Sequence of Exophiala (Wangiella) dermatitidis NIH/UT8656.</title>
        <authorList>
            <consortium name="The Broad Institute Genome Sequencing Platform"/>
            <person name="Cuomo C."/>
            <person name="Wang Z."/>
            <person name="Hunicke-Smith S."/>
            <person name="Szanislo P.J."/>
            <person name="Earl A."/>
            <person name="Young S.K."/>
            <person name="Zeng Q."/>
            <person name="Gargeya S."/>
            <person name="Fitzgerald M."/>
            <person name="Haas B."/>
            <person name="Abouelleil A."/>
            <person name="Alvarado L."/>
            <person name="Arachchi H.M."/>
            <person name="Berlin A."/>
            <person name="Brown A."/>
            <person name="Chapman S.B."/>
            <person name="Chen Z."/>
            <person name="Dunbar C."/>
            <person name="Freedman E."/>
            <person name="Gearin G."/>
            <person name="Gellesch M."/>
            <person name="Goldberg J."/>
            <person name="Griggs A."/>
            <person name="Gujja S."/>
            <person name="Heiman D."/>
            <person name="Howarth C."/>
            <person name="Larson L."/>
            <person name="Lui A."/>
            <person name="MacDonald P.J.P."/>
            <person name="Montmayeur A."/>
            <person name="Murphy C."/>
            <person name="Neiman D."/>
            <person name="Pearson M."/>
            <person name="Priest M."/>
            <person name="Roberts A."/>
            <person name="Saif S."/>
            <person name="Shea T."/>
            <person name="Shenoy N."/>
            <person name="Sisk P."/>
            <person name="Stolte C."/>
            <person name="Sykes S."/>
            <person name="Wortman J."/>
            <person name="Nusbaum C."/>
            <person name="Birren B."/>
        </authorList>
    </citation>
    <scope>NUCLEOTIDE SEQUENCE</scope>
    <source>
        <strain evidence="1">NIH/UT8656</strain>
    </source>
</reference>
<organism evidence="1 2">
    <name type="scientific">Exophiala dermatitidis (strain ATCC 34100 / CBS 525.76 / NIH/UT8656)</name>
    <name type="common">Black yeast</name>
    <name type="synonym">Wangiella dermatitidis</name>
    <dbReference type="NCBI Taxonomy" id="858893"/>
    <lineage>
        <taxon>Eukaryota</taxon>
        <taxon>Fungi</taxon>
        <taxon>Dikarya</taxon>
        <taxon>Ascomycota</taxon>
        <taxon>Pezizomycotina</taxon>
        <taxon>Eurotiomycetes</taxon>
        <taxon>Chaetothyriomycetidae</taxon>
        <taxon>Chaetothyriales</taxon>
        <taxon>Herpotrichiellaceae</taxon>
        <taxon>Exophiala</taxon>
    </lineage>
</organism>